<comment type="caution">
    <text evidence="3">The sequence shown here is derived from an EMBL/GenBank/DDBJ whole genome shotgun (WGS) entry which is preliminary data.</text>
</comment>
<feature type="region of interest" description="Disordered" evidence="2">
    <location>
        <begin position="1"/>
        <end position="69"/>
    </location>
</feature>
<evidence type="ECO:0000313" key="4">
    <source>
        <dbReference type="Proteomes" id="UP001454036"/>
    </source>
</evidence>
<dbReference type="EMBL" id="BAABME010035506">
    <property type="protein sequence ID" value="GAA0159117.1"/>
    <property type="molecule type" value="Genomic_DNA"/>
</dbReference>
<dbReference type="AlphaFoldDB" id="A0AAV3QA61"/>
<dbReference type="InterPro" id="IPR038745">
    <property type="entry name" value="AT4G37440-like"/>
</dbReference>
<organism evidence="3 4">
    <name type="scientific">Lithospermum erythrorhizon</name>
    <name type="common">Purple gromwell</name>
    <name type="synonym">Lithospermum officinale var. erythrorhizon</name>
    <dbReference type="NCBI Taxonomy" id="34254"/>
    <lineage>
        <taxon>Eukaryota</taxon>
        <taxon>Viridiplantae</taxon>
        <taxon>Streptophyta</taxon>
        <taxon>Embryophyta</taxon>
        <taxon>Tracheophyta</taxon>
        <taxon>Spermatophyta</taxon>
        <taxon>Magnoliopsida</taxon>
        <taxon>eudicotyledons</taxon>
        <taxon>Gunneridae</taxon>
        <taxon>Pentapetalae</taxon>
        <taxon>asterids</taxon>
        <taxon>lamiids</taxon>
        <taxon>Boraginales</taxon>
        <taxon>Boraginaceae</taxon>
        <taxon>Boraginoideae</taxon>
        <taxon>Lithospermeae</taxon>
        <taxon>Lithospermum</taxon>
    </lineage>
</organism>
<feature type="compositionally biased region" description="Polar residues" evidence="2">
    <location>
        <begin position="44"/>
        <end position="60"/>
    </location>
</feature>
<reference evidence="3 4" key="1">
    <citation type="submission" date="2024-01" db="EMBL/GenBank/DDBJ databases">
        <title>The complete chloroplast genome sequence of Lithospermum erythrorhizon: insights into the phylogenetic relationship among Boraginaceae species and the maternal lineages of purple gromwells.</title>
        <authorList>
            <person name="Okada T."/>
            <person name="Watanabe K."/>
        </authorList>
    </citation>
    <scope>NUCLEOTIDE SEQUENCE [LARGE SCALE GENOMIC DNA]</scope>
</reference>
<dbReference type="CDD" id="cd11650">
    <property type="entry name" value="AT4G37440_like"/>
    <property type="match status" value="1"/>
</dbReference>
<name>A0AAV3QA61_LITER</name>
<keyword evidence="4" id="KW-1185">Reference proteome</keyword>
<keyword evidence="1" id="KW-0175">Coiled coil</keyword>
<evidence type="ECO:0000313" key="3">
    <source>
        <dbReference type="EMBL" id="GAA0159117.1"/>
    </source>
</evidence>
<sequence>MGSMLDQKVKPPKAAENVTGDVSEFRRNGDSSREAKHDPDETECSSSFVDSTSGTENLSGHSDAEVESHFHEDGSLSSFGGFSSLFPKRKKKLTTHWRNFIQPLMWRCKWTELKIRELQLQAAKYTKEIAACDKRKHALLDQTMIEKSGSRSLPYSFQNHRQKLMKRRQRNKIEETIDTNLYISNHCLLSFPESRKNGLDGASFGEDFSNPVSTDDSGVDDSGYDFLEDNDNILEETLRNIESAQTRVHKMQTQVDLVLNRYAWKFSSLESLTHLPGDYQMLSIPSPTFSDCNGDNVSGIGLPSPP</sequence>
<feature type="coiled-coil region" evidence="1">
    <location>
        <begin position="224"/>
        <end position="254"/>
    </location>
</feature>
<dbReference type="Proteomes" id="UP001454036">
    <property type="component" value="Unassembled WGS sequence"/>
</dbReference>
<accession>A0AAV3QA61</accession>
<evidence type="ECO:0000256" key="2">
    <source>
        <dbReference type="SAM" id="MobiDB-lite"/>
    </source>
</evidence>
<dbReference type="PANTHER" id="PTHR34057">
    <property type="entry name" value="ELONGATION FACTOR"/>
    <property type="match status" value="1"/>
</dbReference>
<gene>
    <name evidence="3" type="ORF">LIER_43470</name>
</gene>
<feature type="compositionally biased region" description="Basic and acidic residues" evidence="2">
    <location>
        <begin position="23"/>
        <end position="39"/>
    </location>
</feature>
<protein>
    <submittedName>
        <fullName evidence="3">Uncharacterized protein</fullName>
    </submittedName>
</protein>
<dbReference type="PANTHER" id="PTHR34057:SF1">
    <property type="entry name" value="ELONGATION FACTOR"/>
    <property type="match status" value="1"/>
</dbReference>
<proteinExistence type="predicted"/>
<evidence type="ECO:0000256" key="1">
    <source>
        <dbReference type="SAM" id="Coils"/>
    </source>
</evidence>